<dbReference type="Proteomes" id="UP000249873">
    <property type="component" value="Chromosome"/>
</dbReference>
<dbReference type="KEGG" id="als:DJ013_21770"/>
<dbReference type="InterPro" id="IPR039060">
    <property type="entry name" value="Antitox_HigA"/>
</dbReference>
<reference evidence="1 2" key="1">
    <citation type="submission" date="2018-05" db="EMBL/GenBank/DDBJ databases">
        <title>Complete genome sequence of Arcticibacterium luteifluviistationis SM1504T, a cytophagaceae bacterium isolated from Arctic surface seawater.</title>
        <authorList>
            <person name="Li Y."/>
            <person name="Qin Q.-L."/>
        </authorList>
    </citation>
    <scope>NUCLEOTIDE SEQUENCE [LARGE SCALE GENOMIC DNA]</scope>
    <source>
        <strain evidence="1 2">SM1504</strain>
    </source>
</reference>
<dbReference type="CDD" id="cd00093">
    <property type="entry name" value="HTH_XRE"/>
    <property type="match status" value="1"/>
</dbReference>
<dbReference type="PANTHER" id="PTHR40455:SF1">
    <property type="entry name" value="ANTITOXIN HIGA"/>
    <property type="match status" value="1"/>
</dbReference>
<evidence type="ECO:0000313" key="2">
    <source>
        <dbReference type="Proteomes" id="UP000249873"/>
    </source>
</evidence>
<evidence type="ECO:0000313" key="1">
    <source>
        <dbReference type="EMBL" id="AWW00992.1"/>
    </source>
</evidence>
<protein>
    <submittedName>
        <fullName evidence="1">Transcriptional regulator</fullName>
    </submittedName>
</protein>
<proteinExistence type="predicted"/>
<gene>
    <name evidence="1" type="ORF">DJ013_21770</name>
</gene>
<dbReference type="OrthoDB" id="9796786at2"/>
<sequence>MTLKPIRTEDEYEVFLEFVDEQFDKKVTKNSPEGDVLEMALLLIKDYEDKHYAIPYPDPIEAIKGKMADEGIKSKDLIGLVGSKSYISAILNRKKPLTLKIARIFHEKLGIPAEVLLG</sequence>
<dbReference type="InterPro" id="IPR001387">
    <property type="entry name" value="Cro/C1-type_HTH"/>
</dbReference>
<organism evidence="1 2">
    <name type="scientific">Arcticibacterium luteifluviistationis</name>
    <dbReference type="NCBI Taxonomy" id="1784714"/>
    <lineage>
        <taxon>Bacteria</taxon>
        <taxon>Pseudomonadati</taxon>
        <taxon>Bacteroidota</taxon>
        <taxon>Cytophagia</taxon>
        <taxon>Cytophagales</taxon>
        <taxon>Leadbetterellaceae</taxon>
        <taxon>Arcticibacterium</taxon>
    </lineage>
</organism>
<dbReference type="GO" id="GO:0001046">
    <property type="term" value="F:core promoter sequence-specific DNA binding"/>
    <property type="evidence" value="ECO:0007669"/>
    <property type="project" value="TreeGrafter"/>
</dbReference>
<dbReference type="PANTHER" id="PTHR40455">
    <property type="entry name" value="ANTITOXIN HIGA"/>
    <property type="match status" value="1"/>
</dbReference>
<name>A0A2Z4GIA7_9BACT</name>
<keyword evidence="2" id="KW-1185">Reference proteome</keyword>
<dbReference type="AlphaFoldDB" id="A0A2Z4GIA7"/>
<dbReference type="EMBL" id="CP029480">
    <property type="protein sequence ID" value="AWW00992.1"/>
    <property type="molecule type" value="Genomic_DNA"/>
</dbReference>
<dbReference type="GO" id="GO:0006355">
    <property type="term" value="P:regulation of DNA-templated transcription"/>
    <property type="evidence" value="ECO:0007669"/>
    <property type="project" value="InterPro"/>
</dbReference>
<accession>A0A2Z4GIA7</accession>